<reference evidence="3" key="1">
    <citation type="submission" date="2020-05" db="EMBL/GenBank/DDBJ databases">
        <title>Phylogenomic resolution of chytrid fungi.</title>
        <authorList>
            <person name="Stajich J.E."/>
            <person name="Amses K."/>
            <person name="Simmons R."/>
            <person name="Seto K."/>
            <person name="Myers J."/>
            <person name="Bonds A."/>
            <person name="Quandt C.A."/>
            <person name="Barry K."/>
            <person name="Liu P."/>
            <person name="Grigoriev I."/>
            <person name="Longcore J.E."/>
            <person name="James T.Y."/>
        </authorList>
    </citation>
    <scope>NUCLEOTIDE SEQUENCE</scope>
    <source>
        <strain evidence="3">JEL0318</strain>
    </source>
</reference>
<protein>
    <recommendedName>
        <fullName evidence="2">Acyltransferase 3 domain-containing protein</fullName>
    </recommendedName>
</protein>
<dbReference type="EMBL" id="JADGJD010001005">
    <property type="protein sequence ID" value="KAJ3047218.1"/>
    <property type="molecule type" value="Genomic_DNA"/>
</dbReference>
<feature type="transmembrane region" description="Helical" evidence="1">
    <location>
        <begin position="241"/>
        <end position="264"/>
    </location>
</feature>
<evidence type="ECO:0000256" key="1">
    <source>
        <dbReference type="SAM" id="Phobius"/>
    </source>
</evidence>
<dbReference type="Pfam" id="PF01757">
    <property type="entry name" value="Acyl_transf_3"/>
    <property type="match status" value="1"/>
</dbReference>
<feature type="transmembrane region" description="Helical" evidence="1">
    <location>
        <begin position="208"/>
        <end position="229"/>
    </location>
</feature>
<sequence>MDDSPPPPLKLTLKPLNGIRGFAALFIVIGHIITFWVPTFAEIAAGARRYAVDLDILSAVSLFFVISGFTMVVVYDKERGDRVAPLGEWKERKEFFVKRVARIAPVYYLALVVGLGQLIVYGTALDFYTIPVTLLMLQSLTYYGNGWSGPLWTVSAFVLQYLLFVFILQRMRTHQNRTHLYIIGICFILSVLIIVLWIQFLGGWGIMFVHYFGIFRLPQFVIGMSFAFVGRRVRLSRPVLWAEIVTVLLILNQVASAFNAFPWYNFYMEFALPPVHGFWLMCLSQAAGKGPTSWALNTRIARFLGEISYSLYCLHWPVLNWVCWAFAGDMNGVPVDRQNGQ</sequence>
<dbReference type="Proteomes" id="UP001212841">
    <property type="component" value="Unassembled WGS sequence"/>
</dbReference>
<organism evidence="3 4">
    <name type="scientific">Rhizophlyctis rosea</name>
    <dbReference type="NCBI Taxonomy" id="64517"/>
    <lineage>
        <taxon>Eukaryota</taxon>
        <taxon>Fungi</taxon>
        <taxon>Fungi incertae sedis</taxon>
        <taxon>Chytridiomycota</taxon>
        <taxon>Chytridiomycota incertae sedis</taxon>
        <taxon>Chytridiomycetes</taxon>
        <taxon>Rhizophlyctidales</taxon>
        <taxon>Rhizophlyctidaceae</taxon>
        <taxon>Rhizophlyctis</taxon>
    </lineage>
</organism>
<dbReference type="GO" id="GO:0016747">
    <property type="term" value="F:acyltransferase activity, transferring groups other than amino-acyl groups"/>
    <property type="evidence" value="ECO:0007669"/>
    <property type="project" value="InterPro"/>
</dbReference>
<comment type="caution">
    <text evidence="3">The sequence shown here is derived from an EMBL/GenBank/DDBJ whole genome shotgun (WGS) entry which is preliminary data.</text>
</comment>
<gene>
    <name evidence="3" type="ORF">HK097_000116</name>
</gene>
<feature type="non-terminal residue" evidence="3">
    <location>
        <position position="1"/>
    </location>
</feature>
<dbReference type="AlphaFoldDB" id="A0AAD5WZP9"/>
<feature type="domain" description="Acyltransferase 3" evidence="2">
    <location>
        <begin position="16"/>
        <end position="321"/>
    </location>
</feature>
<feature type="transmembrane region" description="Helical" evidence="1">
    <location>
        <begin position="56"/>
        <end position="75"/>
    </location>
</feature>
<keyword evidence="4" id="KW-1185">Reference proteome</keyword>
<evidence type="ECO:0000313" key="3">
    <source>
        <dbReference type="EMBL" id="KAJ3047218.1"/>
    </source>
</evidence>
<feature type="transmembrane region" description="Helical" evidence="1">
    <location>
        <begin position="21"/>
        <end position="44"/>
    </location>
</feature>
<keyword evidence="1" id="KW-0472">Membrane</keyword>
<feature type="transmembrane region" description="Helical" evidence="1">
    <location>
        <begin position="180"/>
        <end position="202"/>
    </location>
</feature>
<keyword evidence="1" id="KW-0812">Transmembrane</keyword>
<dbReference type="PANTHER" id="PTHR23028">
    <property type="entry name" value="ACETYLTRANSFERASE"/>
    <property type="match status" value="1"/>
</dbReference>
<keyword evidence="1" id="KW-1133">Transmembrane helix</keyword>
<evidence type="ECO:0000313" key="4">
    <source>
        <dbReference type="Proteomes" id="UP001212841"/>
    </source>
</evidence>
<evidence type="ECO:0000259" key="2">
    <source>
        <dbReference type="Pfam" id="PF01757"/>
    </source>
</evidence>
<dbReference type="InterPro" id="IPR002656">
    <property type="entry name" value="Acyl_transf_3_dom"/>
</dbReference>
<accession>A0AAD5WZP9</accession>
<dbReference type="InterPro" id="IPR050879">
    <property type="entry name" value="Acyltransferase_3"/>
</dbReference>
<feature type="transmembrane region" description="Helical" evidence="1">
    <location>
        <begin position="106"/>
        <end position="130"/>
    </location>
</feature>
<feature type="transmembrane region" description="Helical" evidence="1">
    <location>
        <begin position="150"/>
        <end position="168"/>
    </location>
</feature>
<proteinExistence type="predicted"/>
<name>A0AAD5WZP9_9FUNG</name>